<comment type="similarity">
    <text evidence="6">Belongs to the class IV-like SAM-binding methyltransferase superfamily. RNA methyltransferase TrmH family. TrmL subfamily.</text>
</comment>
<dbReference type="HAMAP" id="MF_01885">
    <property type="entry name" value="tRNA_methyltr_TrmL"/>
    <property type="match status" value="1"/>
</dbReference>
<protein>
    <recommendedName>
        <fullName evidence="6">Putative tRNA (cytidine(34)-2'-O)-methyltransferase</fullName>
        <ecNumber evidence="6">2.1.1.207</ecNumber>
    </recommendedName>
    <alternativeName>
        <fullName evidence="6">tRNA (cytidine/uridine-2'-O-)-methyltransferase</fullName>
    </alternativeName>
</protein>
<feature type="binding site" evidence="6">
    <location>
        <position position="117"/>
    </location>
    <ligand>
        <name>S-adenosyl-L-methionine</name>
        <dbReference type="ChEBI" id="CHEBI:59789"/>
    </ligand>
</feature>
<dbReference type="PANTHER" id="PTHR42971">
    <property type="entry name" value="TRNA (CYTIDINE(34)-2'-O)-METHYLTRANSFERASE"/>
    <property type="match status" value="1"/>
</dbReference>
<comment type="catalytic activity">
    <reaction evidence="6">
        <text>5-carboxymethylaminomethyluridine(34) in tRNA(Leu) + S-adenosyl-L-methionine = 5-carboxymethylaminomethyl-2'-O-methyluridine(34) in tRNA(Leu) + S-adenosyl-L-homocysteine + H(+)</text>
        <dbReference type="Rhea" id="RHEA:43088"/>
        <dbReference type="Rhea" id="RHEA-COMP:10333"/>
        <dbReference type="Rhea" id="RHEA-COMP:10334"/>
        <dbReference type="ChEBI" id="CHEBI:15378"/>
        <dbReference type="ChEBI" id="CHEBI:57856"/>
        <dbReference type="ChEBI" id="CHEBI:59789"/>
        <dbReference type="ChEBI" id="CHEBI:74508"/>
        <dbReference type="ChEBI" id="CHEBI:74511"/>
        <dbReference type="EC" id="2.1.1.207"/>
    </reaction>
</comment>
<dbReference type="EMBL" id="AP025591">
    <property type="protein sequence ID" value="BDG02602.1"/>
    <property type="molecule type" value="Genomic_DNA"/>
</dbReference>
<comment type="subcellular location">
    <subcellularLocation>
        <location evidence="6">Cytoplasm</location>
    </subcellularLocation>
</comment>
<gene>
    <name evidence="8" type="primary">trmL</name>
    <name evidence="8" type="ORF">AMOR_15980</name>
</gene>
<dbReference type="InterPro" id="IPR016914">
    <property type="entry name" value="TrmL"/>
</dbReference>
<comment type="catalytic activity">
    <reaction evidence="6">
        <text>cytidine(34) in tRNA + S-adenosyl-L-methionine = 2'-O-methylcytidine(34) in tRNA + S-adenosyl-L-homocysteine + H(+)</text>
        <dbReference type="Rhea" id="RHEA:43084"/>
        <dbReference type="Rhea" id="RHEA-COMP:10331"/>
        <dbReference type="Rhea" id="RHEA-COMP:10332"/>
        <dbReference type="ChEBI" id="CHEBI:15378"/>
        <dbReference type="ChEBI" id="CHEBI:57856"/>
        <dbReference type="ChEBI" id="CHEBI:59789"/>
        <dbReference type="ChEBI" id="CHEBI:74495"/>
        <dbReference type="ChEBI" id="CHEBI:82748"/>
        <dbReference type="EC" id="2.1.1.207"/>
    </reaction>
</comment>
<feature type="binding site" evidence="6">
    <location>
        <position position="146"/>
    </location>
    <ligand>
        <name>S-adenosyl-L-methionine</name>
        <dbReference type="ChEBI" id="CHEBI:59789"/>
    </ligand>
</feature>
<dbReference type="CDD" id="cd18094">
    <property type="entry name" value="SpoU-like_TrmL"/>
    <property type="match status" value="1"/>
</dbReference>
<keyword evidence="5 6" id="KW-0819">tRNA processing</keyword>
<evidence type="ECO:0000256" key="2">
    <source>
        <dbReference type="ARBA" id="ARBA00022603"/>
    </source>
</evidence>
<evidence type="ECO:0000256" key="5">
    <source>
        <dbReference type="ARBA" id="ARBA00022694"/>
    </source>
</evidence>
<feature type="binding site" evidence="6">
    <location>
        <position position="138"/>
    </location>
    <ligand>
        <name>S-adenosyl-L-methionine</name>
        <dbReference type="ChEBI" id="CHEBI:59789"/>
    </ligand>
</feature>
<evidence type="ECO:0000256" key="3">
    <source>
        <dbReference type="ARBA" id="ARBA00022679"/>
    </source>
</evidence>
<accession>A0ABM7WSZ1</accession>
<keyword evidence="3 6" id="KW-0808">Transferase</keyword>
<dbReference type="Gene3D" id="3.40.1280.10">
    <property type="match status" value="1"/>
</dbReference>
<evidence type="ECO:0000313" key="9">
    <source>
        <dbReference type="Proteomes" id="UP001162891"/>
    </source>
</evidence>
<feature type="domain" description="tRNA/rRNA methyltransferase SpoU type" evidence="7">
    <location>
        <begin position="16"/>
        <end position="158"/>
    </location>
</feature>
<keyword evidence="2 6" id="KW-0489">Methyltransferase</keyword>
<keyword evidence="9" id="KW-1185">Reference proteome</keyword>
<dbReference type="SUPFAM" id="SSF75217">
    <property type="entry name" value="alpha/beta knot"/>
    <property type="match status" value="1"/>
</dbReference>
<organism evidence="8 9">
    <name type="scientific">Anaeromyxobacter oryzae</name>
    <dbReference type="NCBI Taxonomy" id="2918170"/>
    <lineage>
        <taxon>Bacteria</taxon>
        <taxon>Pseudomonadati</taxon>
        <taxon>Myxococcota</taxon>
        <taxon>Myxococcia</taxon>
        <taxon>Myxococcales</taxon>
        <taxon>Cystobacterineae</taxon>
        <taxon>Anaeromyxobacteraceae</taxon>
        <taxon>Anaeromyxobacter</taxon>
    </lineage>
</organism>
<evidence type="ECO:0000313" key="8">
    <source>
        <dbReference type="EMBL" id="BDG02602.1"/>
    </source>
</evidence>
<dbReference type="PANTHER" id="PTHR42971:SF1">
    <property type="entry name" value="TRNA (CYTIDINE(34)-2'-O)-METHYLTRANSFERASE"/>
    <property type="match status" value="1"/>
</dbReference>
<dbReference type="EC" id="2.1.1.207" evidence="6"/>
<keyword evidence="1 6" id="KW-0963">Cytoplasm</keyword>
<dbReference type="PIRSF" id="PIRSF029256">
    <property type="entry name" value="SpoU_TrmH_prd"/>
    <property type="match status" value="1"/>
</dbReference>
<name>A0ABM7WSZ1_9BACT</name>
<dbReference type="Pfam" id="PF00588">
    <property type="entry name" value="SpoU_methylase"/>
    <property type="match status" value="1"/>
</dbReference>
<evidence type="ECO:0000256" key="1">
    <source>
        <dbReference type="ARBA" id="ARBA00022490"/>
    </source>
</evidence>
<dbReference type="Proteomes" id="UP001162891">
    <property type="component" value="Chromosome"/>
</dbReference>
<dbReference type="InterPro" id="IPR029028">
    <property type="entry name" value="Alpha/beta_knot_MTases"/>
</dbReference>
<evidence type="ECO:0000259" key="7">
    <source>
        <dbReference type="Pfam" id="PF00588"/>
    </source>
</evidence>
<dbReference type="InterPro" id="IPR001537">
    <property type="entry name" value="SpoU_MeTrfase"/>
</dbReference>
<dbReference type="InterPro" id="IPR029026">
    <property type="entry name" value="tRNA_m1G_MTases_N"/>
</dbReference>
<keyword evidence="4 6" id="KW-0949">S-adenosyl-L-methionine</keyword>
<evidence type="ECO:0000256" key="6">
    <source>
        <dbReference type="HAMAP-Rule" id="MF_01885"/>
    </source>
</evidence>
<comment type="caution">
    <text evidence="6">Lacks conserved residue(s) required for the propagation of feature annotation.</text>
</comment>
<proteinExistence type="inferred from homology"/>
<comment type="function">
    <text evidence="6">Could methylate the ribose at the nucleotide 34 wobble position in tRNA.</text>
</comment>
<sequence>MPMPPMPPLPLVDPPLQIVLVSPQIPPNTGNVARTCAVTGAGLHLVGPLGFSLDEKSLLRAGLDYWSEIAPRVHRDWPEFEATALRGQIEKLHLFTARADRTLFDATFAPGDFLVFGHEQLGLPPALLAAWPERQVAIPMREGMRSLNLAVAAGVALYAAYGSLRAR</sequence>
<evidence type="ECO:0000256" key="4">
    <source>
        <dbReference type="ARBA" id="ARBA00022691"/>
    </source>
</evidence>
<reference evidence="9" key="1">
    <citation type="journal article" date="2022" name="Int. J. Syst. Evol. Microbiol.">
        <title>Anaeromyxobacter oryzae sp. nov., Anaeromyxobacter diazotrophicus sp. nov. and Anaeromyxobacter paludicola sp. nov., isolated from paddy soils.</title>
        <authorList>
            <person name="Itoh H."/>
            <person name="Xu Z."/>
            <person name="Mise K."/>
            <person name="Masuda Y."/>
            <person name="Ushijima N."/>
            <person name="Hayakawa C."/>
            <person name="Shiratori Y."/>
            <person name="Senoo K."/>
        </authorList>
    </citation>
    <scope>NUCLEOTIDE SEQUENCE [LARGE SCALE GENOMIC DNA]</scope>
    <source>
        <strain evidence="9">Red232</strain>
    </source>
</reference>